<dbReference type="InterPro" id="IPR029017">
    <property type="entry name" value="Enolase-like_N"/>
</dbReference>
<evidence type="ECO:0000313" key="2">
    <source>
        <dbReference type="Proteomes" id="UP000294664"/>
    </source>
</evidence>
<name>A0A4V2UXP2_9HYPH</name>
<reference evidence="1 2" key="1">
    <citation type="submission" date="2019-03" db="EMBL/GenBank/DDBJ databases">
        <title>Genomic Encyclopedia of Type Strains, Phase IV (KMG-IV): sequencing the most valuable type-strain genomes for metagenomic binning, comparative biology and taxonomic classification.</title>
        <authorList>
            <person name="Goeker M."/>
        </authorList>
    </citation>
    <scope>NUCLEOTIDE SEQUENCE [LARGE SCALE GENOMIC DNA]</scope>
    <source>
        <strain evidence="1 2">DSM 9035</strain>
    </source>
</reference>
<dbReference type="RefSeq" id="WP_132031831.1">
    <property type="nucleotide sequence ID" value="NZ_SMAI01000007.1"/>
</dbReference>
<evidence type="ECO:0008006" key="3">
    <source>
        <dbReference type="Google" id="ProtNLM"/>
    </source>
</evidence>
<dbReference type="InterPro" id="IPR036849">
    <property type="entry name" value="Enolase-like_C_sf"/>
</dbReference>
<evidence type="ECO:0000313" key="1">
    <source>
        <dbReference type="EMBL" id="TCT04298.1"/>
    </source>
</evidence>
<accession>A0A4V2UXP2</accession>
<dbReference type="EMBL" id="SMAI01000007">
    <property type="protein sequence ID" value="TCT04298.1"/>
    <property type="molecule type" value="Genomic_DNA"/>
</dbReference>
<keyword evidence="2" id="KW-1185">Reference proteome</keyword>
<gene>
    <name evidence="1" type="ORF">EDC64_107115</name>
</gene>
<dbReference type="Proteomes" id="UP000294664">
    <property type="component" value="Unassembled WGS sequence"/>
</dbReference>
<sequence length="461" mass="48449">MDAPRLRVRDIALFERRVPFRTPFRFGAVTVESAAQAFVRVEVELADGRRAIGGTAELMVPKWFDKRPHLTAEETVEGLRAALRLARSFYLDAGTDTAFGLHAAIHDAHKANCTAAGLPALAAAFGPAEIDKAILDAVLRALGLSVFDGLHANVAGLDARLSPDLSDTGLTAFLAGRRPLARVALRHTVGMMDPLDGPEGIAALGDRENARFFKIKLSGALDADRDRLRALAARLPEESAVSLDANEQYADPAALSALGDLIARDPTLARLRGRLLYLEQPLPRDLTFAAPLPALPCPVIIDEADDSYGAFPAARGLGYAGVSSKSCKGIYKSLVNGARAAQSGGFLTAEDLTCQAGLAVQQDTALAAFLGLAHAERNGHHYADGFAGGAEADAFLAAHPGLYLRTPDGIRLATASGALDIAPLAGPGFACAVHPDWSRLPPLKAAAPVSRRADARAGEDA</sequence>
<dbReference type="SUPFAM" id="SSF51604">
    <property type="entry name" value="Enolase C-terminal domain-like"/>
    <property type="match status" value="1"/>
</dbReference>
<proteinExistence type="predicted"/>
<dbReference type="OrthoDB" id="7809546at2"/>
<dbReference type="Gene3D" id="3.20.20.120">
    <property type="entry name" value="Enolase-like C-terminal domain"/>
    <property type="match status" value="1"/>
</dbReference>
<comment type="caution">
    <text evidence="1">The sequence shown here is derived from an EMBL/GenBank/DDBJ whole genome shotgun (WGS) entry which is preliminary data.</text>
</comment>
<dbReference type="AlphaFoldDB" id="A0A4V2UXP2"/>
<organism evidence="1 2">
    <name type="scientific">Aquabacter spiritensis</name>
    <dbReference type="NCBI Taxonomy" id="933073"/>
    <lineage>
        <taxon>Bacteria</taxon>
        <taxon>Pseudomonadati</taxon>
        <taxon>Pseudomonadota</taxon>
        <taxon>Alphaproteobacteria</taxon>
        <taxon>Hyphomicrobiales</taxon>
        <taxon>Xanthobacteraceae</taxon>
        <taxon>Aquabacter</taxon>
    </lineage>
</organism>
<protein>
    <recommendedName>
        <fullName evidence="3">L-alanine-DL-glutamate epimerase-like enolase superfamily enzyme</fullName>
    </recommendedName>
</protein>
<dbReference type="Gene3D" id="3.30.390.10">
    <property type="entry name" value="Enolase-like, N-terminal domain"/>
    <property type="match status" value="1"/>
</dbReference>